<dbReference type="SUPFAM" id="SSF48008">
    <property type="entry name" value="GntR ligand-binding domain-like"/>
    <property type="match status" value="1"/>
</dbReference>
<dbReference type="Pfam" id="PF00392">
    <property type="entry name" value="GntR"/>
    <property type="match status" value="1"/>
</dbReference>
<sequence>MEQREVKLEPVEKDSLYLKISDSIYNYIRMNNLQPGDKLPSERDMAAMLQTSRNSVREALRILEDRGLIYVKTGSGVYINTPDSGKSVLSVRLTDFTPGELQELQDTLEHKTIVNAIVRGTPEQKQELLSLAMDMQEEYRKNIYSHTLDHSFHHKLYEMAGNSVIHQLIDKIRDDRFIRRESAASENDSVWLFTVPEHLMLAEAIIRQDTDSALRAVDVINNYGFSLISEDTGEA</sequence>
<evidence type="ECO:0000256" key="2">
    <source>
        <dbReference type="ARBA" id="ARBA00023125"/>
    </source>
</evidence>
<evidence type="ECO:0000256" key="3">
    <source>
        <dbReference type="ARBA" id="ARBA00023163"/>
    </source>
</evidence>
<keyword evidence="1" id="KW-0805">Transcription regulation</keyword>
<dbReference type="Gene3D" id="1.10.10.10">
    <property type="entry name" value="Winged helix-like DNA-binding domain superfamily/Winged helix DNA-binding domain"/>
    <property type="match status" value="1"/>
</dbReference>
<dbReference type="Pfam" id="PF07729">
    <property type="entry name" value="FCD"/>
    <property type="match status" value="1"/>
</dbReference>
<dbReference type="OrthoDB" id="1972820at2"/>
<dbReference type="SMART" id="SM00345">
    <property type="entry name" value="HTH_GNTR"/>
    <property type="match status" value="1"/>
</dbReference>
<keyword evidence="2" id="KW-0238">DNA-binding</keyword>
<evidence type="ECO:0000256" key="1">
    <source>
        <dbReference type="ARBA" id="ARBA00023015"/>
    </source>
</evidence>
<dbReference type="EMBL" id="VIRB01000093">
    <property type="protein sequence ID" value="NDO69970.1"/>
    <property type="molecule type" value="Genomic_DNA"/>
</dbReference>
<dbReference type="PANTHER" id="PTHR43537">
    <property type="entry name" value="TRANSCRIPTIONAL REGULATOR, GNTR FAMILY"/>
    <property type="match status" value="1"/>
</dbReference>
<dbReference type="GO" id="GO:0003677">
    <property type="term" value="F:DNA binding"/>
    <property type="evidence" value="ECO:0007669"/>
    <property type="project" value="UniProtKB-KW"/>
</dbReference>
<dbReference type="PRINTS" id="PR00035">
    <property type="entry name" value="HTHGNTR"/>
</dbReference>
<feature type="domain" description="HTH gntR-type" evidence="4">
    <location>
        <begin position="14"/>
        <end position="82"/>
    </location>
</feature>
<dbReference type="InterPro" id="IPR000524">
    <property type="entry name" value="Tscrpt_reg_HTH_GntR"/>
</dbReference>
<dbReference type="RefSeq" id="WP_004076736.1">
    <property type="nucleotide sequence ID" value="NZ_CASCYM010000096.1"/>
</dbReference>
<keyword evidence="3" id="KW-0804">Transcription</keyword>
<dbReference type="PROSITE" id="PS50949">
    <property type="entry name" value="HTH_GNTR"/>
    <property type="match status" value="1"/>
</dbReference>
<protein>
    <submittedName>
        <fullName evidence="5">FadR family transcriptional regulator</fullName>
    </submittedName>
</protein>
<dbReference type="AlphaFoldDB" id="A0A9X5H7E3"/>
<dbReference type="InterPro" id="IPR036390">
    <property type="entry name" value="WH_DNA-bd_sf"/>
</dbReference>
<proteinExistence type="predicted"/>
<dbReference type="SUPFAM" id="SSF46785">
    <property type="entry name" value="Winged helix' DNA-binding domain"/>
    <property type="match status" value="1"/>
</dbReference>
<gene>
    <name evidence="5" type="ORF">FMM80_15345</name>
</gene>
<dbReference type="PANTHER" id="PTHR43537:SF5">
    <property type="entry name" value="UXU OPERON TRANSCRIPTIONAL REGULATOR"/>
    <property type="match status" value="1"/>
</dbReference>
<dbReference type="SMART" id="SM00895">
    <property type="entry name" value="FCD"/>
    <property type="match status" value="1"/>
</dbReference>
<reference evidence="5 6" key="1">
    <citation type="submission" date="2019-07" db="EMBL/GenBank/DDBJ databases">
        <title>Draft genome sequences of 15 bacterial species constituting the stable defined intestinal microbiota of the GM15 gnotobiotic mouse model.</title>
        <authorList>
            <person name="Elie C."/>
            <person name="Mathieu A."/>
            <person name="Saliou A."/>
            <person name="Darnaud M."/>
            <person name="Leulier F."/>
            <person name="Tamellini A."/>
        </authorList>
    </citation>
    <scope>NUCLEOTIDE SEQUENCE [LARGE SCALE GENOMIC DNA]</scope>
    <source>
        <strain evidence="6">ASF 502</strain>
    </source>
</reference>
<accession>A0A9X5H7E3</accession>
<evidence type="ECO:0000259" key="4">
    <source>
        <dbReference type="PROSITE" id="PS50949"/>
    </source>
</evidence>
<evidence type="ECO:0000313" key="5">
    <source>
        <dbReference type="EMBL" id="NDO69970.1"/>
    </source>
</evidence>
<name>A0A9X5H7E3_9FIRM</name>
<evidence type="ECO:0000313" key="6">
    <source>
        <dbReference type="Proteomes" id="UP000474104"/>
    </source>
</evidence>
<dbReference type="GO" id="GO:0003700">
    <property type="term" value="F:DNA-binding transcription factor activity"/>
    <property type="evidence" value="ECO:0007669"/>
    <property type="project" value="InterPro"/>
</dbReference>
<dbReference type="InterPro" id="IPR036388">
    <property type="entry name" value="WH-like_DNA-bd_sf"/>
</dbReference>
<organism evidence="5 6">
    <name type="scientific">Schaedlerella arabinosiphila</name>
    <dbReference type="NCBI Taxonomy" id="2044587"/>
    <lineage>
        <taxon>Bacteria</taxon>
        <taxon>Bacillati</taxon>
        <taxon>Bacillota</taxon>
        <taxon>Clostridia</taxon>
        <taxon>Lachnospirales</taxon>
        <taxon>Lachnospiraceae</taxon>
        <taxon>Schaedlerella</taxon>
    </lineage>
</organism>
<dbReference type="Gene3D" id="1.20.120.530">
    <property type="entry name" value="GntR ligand-binding domain-like"/>
    <property type="match status" value="1"/>
</dbReference>
<dbReference type="InterPro" id="IPR011711">
    <property type="entry name" value="GntR_C"/>
</dbReference>
<dbReference type="InterPro" id="IPR008920">
    <property type="entry name" value="TF_FadR/GntR_C"/>
</dbReference>
<dbReference type="CDD" id="cd07377">
    <property type="entry name" value="WHTH_GntR"/>
    <property type="match status" value="1"/>
</dbReference>
<dbReference type="Proteomes" id="UP000474104">
    <property type="component" value="Unassembled WGS sequence"/>
</dbReference>
<comment type="caution">
    <text evidence="5">The sequence shown here is derived from an EMBL/GenBank/DDBJ whole genome shotgun (WGS) entry which is preliminary data.</text>
</comment>